<dbReference type="OrthoDB" id="1955136at2"/>
<dbReference type="EMBL" id="LOEE01000031">
    <property type="protein sequence ID" value="KXG75734.1"/>
    <property type="molecule type" value="Genomic_DNA"/>
</dbReference>
<feature type="region of interest" description="Disordered" evidence="1">
    <location>
        <begin position="36"/>
        <end position="63"/>
    </location>
</feature>
<dbReference type="STRING" id="520762.AN619_14880"/>
<feature type="compositionally biased region" description="Polar residues" evidence="1">
    <location>
        <begin position="45"/>
        <end position="63"/>
    </location>
</feature>
<dbReference type="RefSeq" id="WP_068556090.1">
    <property type="nucleotide sequence ID" value="NZ_LOEE01000031.1"/>
</dbReference>
<evidence type="ECO:0000313" key="2">
    <source>
        <dbReference type="EMBL" id="KXG75734.1"/>
    </source>
</evidence>
<comment type="caution">
    <text evidence="2">The sequence shown here is derived from an EMBL/GenBank/DDBJ whole genome shotgun (WGS) entry which is preliminary data.</text>
</comment>
<evidence type="ECO:0000313" key="3">
    <source>
        <dbReference type="Proteomes" id="UP000070456"/>
    </source>
</evidence>
<accession>A0A140L5A9</accession>
<name>A0A140L5A9_9FIRM</name>
<evidence type="ECO:0000256" key="1">
    <source>
        <dbReference type="SAM" id="MobiDB-lite"/>
    </source>
</evidence>
<dbReference type="Proteomes" id="UP000070456">
    <property type="component" value="Unassembled WGS sequence"/>
</dbReference>
<dbReference type="AlphaFoldDB" id="A0A140L5A9"/>
<protein>
    <submittedName>
        <fullName evidence="2">Uncharacterized protein</fullName>
    </submittedName>
</protein>
<reference evidence="2 3" key="1">
    <citation type="submission" date="2015-12" db="EMBL/GenBank/DDBJ databases">
        <title>Draft genome sequence of the thermoanaerobe Thermotalea metallivorans, an isolate from the runoff channel of the Great Artesian Basin, Australia.</title>
        <authorList>
            <person name="Patel B.K."/>
        </authorList>
    </citation>
    <scope>NUCLEOTIDE SEQUENCE [LARGE SCALE GENOMIC DNA]</scope>
    <source>
        <strain evidence="2 3">B2-1</strain>
    </source>
</reference>
<sequence length="63" mass="6853">MLEEDRAKGEKIVIEKKFADPGAVEDIQELKVKFQEPKSGPILGNGNQVNTAGATSSKPDIRE</sequence>
<gene>
    <name evidence="2" type="ORF">AN619_14880</name>
</gene>
<proteinExistence type="predicted"/>
<organism evidence="2 3">
    <name type="scientific">Thermotalea metallivorans</name>
    <dbReference type="NCBI Taxonomy" id="520762"/>
    <lineage>
        <taxon>Bacteria</taxon>
        <taxon>Bacillati</taxon>
        <taxon>Bacillota</taxon>
        <taxon>Clostridia</taxon>
        <taxon>Peptostreptococcales</taxon>
        <taxon>Thermotaleaceae</taxon>
        <taxon>Thermotalea</taxon>
    </lineage>
</organism>
<keyword evidence="3" id="KW-1185">Reference proteome</keyword>